<reference evidence="2" key="1">
    <citation type="submission" date="2018-06" db="EMBL/GenBank/DDBJ databases">
        <authorList>
            <person name="Zhirakovskaya E."/>
        </authorList>
    </citation>
    <scope>NUCLEOTIDE SEQUENCE</scope>
</reference>
<dbReference type="InterPro" id="IPR021327">
    <property type="entry name" value="DUF2934"/>
</dbReference>
<proteinExistence type="predicted"/>
<accession>A0A3B1BN74</accession>
<protein>
    <recommendedName>
        <fullName evidence="3">DUF2934 domain-containing protein</fullName>
    </recommendedName>
</protein>
<organism evidence="2">
    <name type="scientific">hydrothermal vent metagenome</name>
    <dbReference type="NCBI Taxonomy" id="652676"/>
    <lineage>
        <taxon>unclassified sequences</taxon>
        <taxon>metagenomes</taxon>
        <taxon>ecological metagenomes</taxon>
    </lineage>
</organism>
<evidence type="ECO:0000256" key="1">
    <source>
        <dbReference type="SAM" id="MobiDB-lite"/>
    </source>
</evidence>
<sequence>MVTKKKGTRVKSSSAKKTAKKKIAAKKSVSRKKTVEKSVGKGNATRRPGKNKAAILAAAARTRQQRIAEAAYFLSCQRGYDAGSALEDWLTAEAQVDQELTREKD</sequence>
<feature type="region of interest" description="Disordered" evidence="1">
    <location>
        <begin position="1"/>
        <end position="51"/>
    </location>
</feature>
<evidence type="ECO:0008006" key="3">
    <source>
        <dbReference type="Google" id="ProtNLM"/>
    </source>
</evidence>
<dbReference type="EMBL" id="UOFZ01000130">
    <property type="protein sequence ID" value="VAX13653.1"/>
    <property type="molecule type" value="Genomic_DNA"/>
</dbReference>
<dbReference type="AlphaFoldDB" id="A0A3B1BN74"/>
<name>A0A3B1BN74_9ZZZZ</name>
<evidence type="ECO:0000313" key="2">
    <source>
        <dbReference type="EMBL" id="VAX13653.1"/>
    </source>
</evidence>
<dbReference type="Pfam" id="PF11154">
    <property type="entry name" value="DUF2934"/>
    <property type="match status" value="1"/>
</dbReference>
<feature type="compositionally biased region" description="Basic residues" evidence="1">
    <location>
        <begin position="17"/>
        <end position="32"/>
    </location>
</feature>
<gene>
    <name evidence="2" type="ORF">MNBD_GAMMA24-645</name>
</gene>